<accession>A0ABU3SEG0</accession>
<proteinExistence type="predicted"/>
<gene>
    <name evidence="2" type="ORF">RKE40_25070</name>
</gene>
<comment type="caution">
    <text evidence="2">The sequence shown here is derived from an EMBL/GenBank/DDBJ whole genome shotgun (WGS) entry which is preliminary data.</text>
</comment>
<name>A0ABU3SEG0_9HYPH</name>
<keyword evidence="3" id="KW-1185">Reference proteome</keyword>
<evidence type="ECO:0000313" key="2">
    <source>
        <dbReference type="EMBL" id="MDU0343179.1"/>
    </source>
</evidence>
<dbReference type="RefSeq" id="WP_316020918.1">
    <property type="nucleotide sequence ID" value="NZ_JAWDID010000060.1"/>
</dbReference>
<protein>
    <submittedName>
        <fullName evidence="2">Uncharacterized protein</fullName>
    </submittedName>
</protein>
<feature type="compositionally biased region" description="Acidic residues" evidence="1">
    <location>
        <begin position="131"/>
        <end position="148"/>
    </location>
</feature>
<evidence type="ECO:0000256" key="1">
    <source>
        <dbReference type="SAM" id="MobiDB-lite"/>
    </source>
</evidence>
<dbReference type="EMBL" id="JAWDID010000060">
    <property type="protein sequence ID" value="MDU0343179.1"/>
    <property type="molecule type" value="Genomic_DNA"/>
</dbReference>
<sequence>MSVVDLRPFLTPYPSARQPVPSLQCELEGLFLDPLSPAEQGDVREILDLVATRLCQKAETMASARRRLEAIVSDLIETMDMLDGDCDLEPYFAGIPSPIAPDETEPDNDGETCTATETHGRGFHWTPLAFQDDDEDGNDDEPLEAADA</sequence>
<feature type="region of interest" description="Disordered" evidence="1">
    <location>
        <begin position="93"/>
        <end position="148"/>
    </location>
</feature>
<reference evidence="2 3" key="1">
    <citation type="submission" date="2023-09" db="EMBL/GenBank/DDBJ databases">
        <title>Whole genome shotgun sequencing (WGS) of Bosea sp. ZW T0_25, isolated from stored onions (Allium cepa).</title>
        <authorList>
            <person name="Stoll D.A."/>
            <person name="Huch M."/>
        </authorList>
    </citation>
    <scope>NUCLEOTIDE SEQUENCE [LARGE SCALE GENOMIC DNA]</scope>
    <source>
        <strain evidence="2 3">ZW T0_25</strain>
    </source>
</reference>
<organism evidence="2 3">
    <name type="scientific">Bosea rubneri</name>
    <dbReference type="NCBI Taxonomy" id="3075434"/>
    <lineage>
        <taxon>Bacteria</taxon>
        <taxon>Pseudomonadati</taxon>
        <taxon>Pseudomonadota</taxon>
        <taxon>Alphaproteobacteria</taxon>
        <taxon>Hyphomicrobiales</taxon>
        <taxon>Boseaceae</taxon>
        <taxon>Bosea</taxon>
    </lineage>
</organism>
<dbReference type="Proteomes" id="UP001254257">
    <property type="component" value="Unassembled WGS sequence"/>
</dbReference>
<evidence type="ECO:0000313" key="3">
    <source>
        <dbReference type="Proteomes" id="UP001254257"/>
    </source>
</evidence>